<sequence length="27" mass="3036">YAFGVAGKGRKRSRATLEDGIEYMQEC</sequence>
<comment type="caution">
    <text evidence="1">The sequence shown here is derived from an EMBL/GenBank/DDBJ whole genome shotgun (WGS) entry which is preliminary data.</text>
</comment>
<proteinExistence type="predicted"/>
<evidence type="ECO:0000313" key="1">
    <source>
        <dbReference type="EMBL" id="GFA91151.1"/>
    </source>
</evidence>
<protein>
    <submittedName>
        <fullName evidence="1">Uncharacterized protein</fullName>
    </submittedName>
</protein>
<reference evidence="1" key="1">
    <citation type="journal article" date="2019" name="Sci. Rep.">
        <title>Draft genome of Tanacetum cinerariifolium, the natural source of mosquito coil.</title>
        <authorList>
            <person name="Yamashiro T."/>
            <person name="Shiraishi A."/>
            <person name="Satake H."/>
            <person name="Nakayama K."/>
        </authorList>
    </citation>
    <scope>NUCLEOTIDE SEQUENCE</scope>
</reference>
<name>A0A699KJ84_TANCI</name>
<organism evidence="1">
    <name type="scientific">Tanacetum cinerariifolium</name>
    <name type="common">Dalmatian daisy</name>
    <name type="synonym">Chrysanthemum cinerariifolium</name>
    <dbReference type="NCBI Taxonomy" id="118510"/>
    <lineage>
        <taxon>Eukaryota</taxon>
        <taxon>Viridiplantae</taxon>
        <taxon>Streptophyta</taxon>
        <taxon>Embryophyta</taxon>
        <taxon>Tracheophyta</taxon>
        <taxon>Spermatophyta</taxon>
        <taxon>Magnoliopsida</taxon>
        <taxon>eudicotyledons</taxon>
        <taxon>Gunneridae</taxon>
        <taxon>Pentapetalae</taxon>
        <taxon>asterids</taxon>
        <taxon>campanulids</taxon>
        <taxon>Asterales</taxon>
        <taxon>Asteraceae</taxon>
        <taxon>Asteroideae</taxon>
        <taxon>Anthemideae</taxon>
        <taxon>Anthemidinae</taxon>
        <taxon>Tanacetum</taxon>
    </lineage>
</organism>
<dbReference type="AlphaFoldDB" id="A0A699KJ84"/>
<feature type="non-terminal residue" evidence="1">
    <location>
        <position position="1"/>
    </location>
</feature>
<dbReference type="EMBL" id="BKCJ010512595">
    <property type="protein sequence ID" value="GFA91151.1"/>
    <property type="molecule type" value="Genomic_DNA"/>
</dbReference>
<gene>
    <name evidence="1" type="ORF">Tci_663123</name>
</gene>
<accession>A0A699KJ84</accession>